<dbReference type="PANTHER" id="PTHR22803">
    <property type="entry name" value="MANNOSE, PHOSPHOLIPASE, LECTIN RECEPTOR RELATED"/>
    <property type="match status" value="1"/>
</dbReference>
<feature type="chain" id="PRO_5035924490" description="C-type lectin domain-containing protein" evidence="1">
    <location>
        <begin position="18"/>
        <end position="212"/>
    </location>
</feature>
<proteinExistence type="predicted"/>
<protein>
    <recommendedName>
        <fullName evidence="2">C-type lectin domain-containing protein</fullName>
    </recommendedName>
</protein>
<sequence length="212" mass="23052">MLAILLIVGIISIGIEGKLDLKNIKRQQTYPPGNIPTTMSSAAGDLCNAGCPEGWIPFNRKCYRNVEKKLSQKDAEAECQTEGSHLVSLLSAEEARAAKFLIMDSPFFVTSLSSFTSSSADIWIGLSKSKNGSWFWTDSNKVEFTNFPSGASSSSESCSQITNGASAVWQPIDSEEERTRGNVRQLVSVQTKCSSSDDSARLVADTLPNWAR</sequence>
<keyword evidence="1" id="KW-0732">Signal</keyword>
<name>A0A8S1ECI5_9PELO</name>
<dbReference type="AlphaFoldDB" id="A0A8S1ECI5"/>
<gene>
    <name evidence="3" type="ORF">CBOVIS_LOCUS1193</name>
</gene>
<dbReference type="SUPFAM" id="SSF56436">
    <property type="entry name" value="C-type lectin-like"/>
    <property type="match status" value="1"/>
</dbReference>
<comment type="caution">
    <text evidence="3">The sequence shown here is derived from an EMBL/GenBank/DDBJ whole genome shotgun (WGS) entry which is preliminary data.</text>
</comment>
<evidence type="ECO:0000259" key="2">
    <source>
        <dbReference type="PROSITE" id="PS50041"/>
    </source>
</evidence>
<dbReference type="PROSITE" id="PS50041">
    <property type="entry name" value="C_TYPE_LECTIN_2"/>
    <property type="match status" value="1"/>
</dbReference>
<dbReference type="SMART" id="SM00034">
    <property type="entry name" value="CLECT"/>
    <property type="match status" value="1"/>
</dbReference>
<dbReference type="InterPro" id="IPR001304">
    <property type="entry name" value="C-type_lectin-like"/>
</dbReference>
<accession>A0A8S1ECI5</accession>
<keyword evidence="4" id="KW-1185">Reference proteome</keyword>
<organism evidence="3 4">
    <name type="scientific">Caenorhabditis bovis</name>
    <dbReference type="NCBI Taxonomy" id="2654633"/>
    <lineage>
        <taxon>Eukaryota</taxon>
        <taxon>Metazoa</taxon>
        <taxon>Ecdysozoa</taxon>
        <taxon>Nematoda</taxon>
        <taxon>Chromadorea</taxon>
        <taxon>Rhabditida</taxon>
        <taxon>Rhabditina</taxon>
        <taxon>Rhabditomorpha</taxon>
        <taxon>Rhabditoidea</taxon>
        <taxon>Rhabditidae</taxon>
        <taxon>Peloderinae</taxon>
        <taxon>Caenorhabditis</taxon>
    </lineage>
</organism>
<evidence type="ECO:0000313" key="4">
    <source>
        <dbReference type="Proteomes" id="UP000494206"/>
    </source>
</evidence>
<dbReference type="OrthoDB" id="5837468at2759"/>
<feature type="signal peptide" evidence="1">
    <location>
        <begin position="1"/>
        <end position="17"/>
    </location>
</feature>
<feature type="domain" description="C-type lectin" evidence="2">
    <location>
        <begin position="58"/>
        <end position="170"/>
    </location>
</feature>
<evidence type="ECO:0000313" key="3">
    <source>
        <dbReference type="EMBL" id="CAB3397838.1"/>
    </source>
</evidence>
<dbReference type="InterPro" id="IPR050111">
    <property type="entry name" value="C-type_lectin/snaclec_domain"/>
</dbReference>
<dbReference type="Gene3D" id="3.10.100.10">
    <property type="entry name" value="Mannose-Binding Protein A, subunit A"/>
    <property type="match status" value="1"/>
</dbReference>
<dbReference type="InterPro" id="IPR016186">
    <property type="entry name" value="C-type_lectin-like/link_sf"/>
</dbReference>
<evidence type="ECO:0000256" key="1">
    <source>
        <dbReference type="SAM" id="SignalP"/>
    </source>
</evidence>
<reference evidence="3 4" key="1">
    <citation type="submission" date="2020-04" db="EMBL/GenBank/DDBJ databases">
        <authorList>
            <person name="Laetsch R D."/>
            <person name="Stevens L."/>
            <person name="Kumar S."/>
            <person name="Blaxter L. M."/>
        </authorList>
    </citation>
    <scope>NUCLEOTIDE SEQUENCE [LARGE SCALE GENOMIC DNA]</scope>
</reference>
<dbReference type="InterPro" id="IPR016187">
    <property type="entry name" value="CTDL_fold"/>
</dbReference>
<dbReference type="EMBL" id="CADEPM010000001">
    <property type="protein sequence ID" value="CAB3397838.1"/>
    <property type="molecule type" value="Genomic_DNA"/>
</dbReference>
<dbReference type="Pfam" id="PF00059">
    <property type="entry name" value="Lectin_C"/>
    <property type="match status" value="1"/>
</dbReference>
<dbReference type="Proteomes" id="UP000494206">
    <property type="component" value="Unassembled WGS sequence"/>
</dbReference>